<organism evidence="2 3">
    <name type="scientific">Pseudocercospora fuligena</name>
    <dbReference type="NCBI Taxonomy" id="685502"/>
    <lineage>
        <taxon>Eukaryota</taxon>
        <taxon>Fungi</taxon>
        <taxon>Dikarya</taxon>
        <taxon>Ascomycota</taxon>
        <taxon>Pezizomycotina</taxon>
        <taxon>Dothideomycetes</taxon>
        <taxon>Dothideomycetidae</taxon>
        <taxon>Mycosphaerellales</taxon>
        <taxon>Mycosphaerellaceae</taxon>
        <taxon>Pseudocercospora</taxon>
    </lineage>
</organism>
<evidence type="ECO:0000313" key="2">
    <source>
        <dbReference type="EMBL" id="KAF7191376.1"/>
    </source>
</evidence>
<dbReference type="PANTHER" id="PTHR42921">
    <property type="entry name" value="ACETOACETYL-COA SYNTHETASE"/>
    <property type="match status" value="1"/>
</dbReference>
<name>A0A8H6RJU9_9PEZI</name>
<comment type="caution">
    <text evidence="2">The sequence shown here is derived from an EMBL/GenBank/DDBJ whole genome shotgun (WGS) entry which is preliminary data.</text>
</comment>
<dbReference type="InterPro" id="IPR000873">
    <property type="entry name" value="AMP-dep_synth/lig_dom"/>
</dbReference>
<evidence type="ECO:0000313" key="3">
    <source>
        <dbReference type="Proteomes" id="UP000660729"/>
    </source>
</evidence>
<dbReference type="PROSITE" id="PS00455">
    <property type="entry name" value="AMP_BINDING"/>
    <property type="match status" value="1"/>
</dbReference>
<feature type="domain" description="AMP-dependent synthetase/ligase" evidence="1">
    <location>
        <begin position="109"/>
        <end position="398"/>
    </location>
</feature>
<protein>
    <submittedName>
        <fullName evidence="2">Acetoacetyl-CoA synthetase</fullName>
    </submittedName>
</protein>
<dbReference type="Proteomes" id="UP000660729">
    <property type="component" value="Unassembled WGS sequence"/>
</dbReference>
<dbReference type="SUPFAM" id="SSF56801">
    <property type="entry name" value="Acetyl-CoA synthetase-like"/>
    <property type="match status" value="1"/>
</dbReference>
<reference evidence="2" key="1">
    <citation type="submission" date="2020-04" db="EMBL/GenBank/DDBJ databases">
        <title>Draft genome resource of the tomato pathogen Pseudocercospora fuligena.</title>
        <authorList>
            <person name="Zaccaron A."/>
        </authorList>
    </citation>
    <scope>NUCLEOTIDE SEQUENCE</scope>
    <source>
        <strain evidence="2">PF001</strain>
    </source>
</reference>
<proteinExistence type="predicted"/>
<dbReference type="Gene3D" id="3.40.50.12780">
    <property type="entry name" value="N-terminal domain of ligase-like"/>
    <property type="match status" value="1"/>
</dbReference>
<gene>
    <name evidence="2" type="ORF">HII31_07399</name>
</gene>
<keyword evidence="3" id="KW-1185">Reference proteome</keyword>
<dbReference type="PANTHER" id="PTHR42921:SF4">
    <property type="entry name" value="ACETOACETYL-COA SYNTHASE (AFU_ORTHOLOGUE AFUA_8G04770)"/>
    <property type="match status" value="1"/>
</dbReference>
<dbReference type="Gene3D" id="3.30.300.30">
    <property type="match status" value="1"/>
</dbReference>
<dbReference type="EMBL" id="JABCIY010000158">
    <property type="protein sequence ID" value="KAF7191376.1"/>
    <property type="molecule type" value="Genomic_DNA"/>
</dbReference>
<dbReference type="InterPro" id="IPR020845">
    <property type="entry name" value="AMP-binding_CS"/>
</dbReference>
<dbReference type="Pfam" id="PF00501">
    <property type="entry name" value="AMP-binding"/>
    <property type="match status" value="1"/>
</dbReference>
<dbReference type="OrthoDB" id="10253869at2759"/>
<accession>A0A8H6RJU9</accession>
<evidence type="ECO:0000259" key="1">
    <source>
        <dbReference type="Pfam" id="PF00501"/>
    </source>
</evidence>
<dbReference type="GO" id="GO:0030729">
    <property type="term" value="F:acetoacetate-CoA ligase activity"/>
    <property type="evidence" value="ECO:0007669"/>
    <property type="project" value="TreeGrafter"/>
</dbReference>
<dbReference type="InterPro" id="IPR045851">
    <property type="entry name" value="AMP-bd_C_sf"/>
</dbReference>
<sequence length="632" mass="71681">MDARKDEPELLWTTPTPGQTSMDKYRRHVNTRFYQNLRTSHDLHRWTVERPHDFWRDLYSYLDLKPRLPPGKKAYDDTIPMSKNPKWFRGLQMNYAENALFSNPDDSAIALIGLRDDSDTSSILTWREFREQVRITASALRNCGIKKGDRVAALVATSIAAQVLYHASASIAAIFTCIAPDLGLEGCVSRLKQVRPTIIFADSHTIYKGKAVSTISKVESIVKRLEIQPQLFIVPLKPSSTKLPMFDDFLRKAKPQDELTFTRVPFNYPLMICYSSGTTGDPKCIVHQHGLILQLKKIAVVHNNTTPRDVIMQYSSTSWVVFYVMNGYFASGATTIVYNGSPMYPDAKQLLRICEKYAVTYFGTSPRYLLELEMSKTIPRQEFDLKSLRIVYTTGATLVYAGEMQIFALGMDVDVAHPETGQRILESGDAGEMIVRRPFPSMPCFFWGDEDGAKYRESYFARFDNIDVWAQHDWLQYNPRTGGLIMHGRSDGVLNPSGIRFGSGEIYSIVEAPPFTEEISQTLCVGRRRPQDKDEDVFLFCVMLEGHTMTPELVNAIRTAIKSSLSARHVPRFIIQVPEIPTTINGKKVESAIKQTISGKDVNPSNTVSNPHAIAYFKRFREIDREPRPAKL</sequence>
<dbReference type="InterPro" id="IPR042099">
    <property type="entry name" value="ANL_N_sf"/>
</dbReference>
<dbReference type="AlphaFoldDB" id="A0A8H6RJU9"/>